<organism evidence="1 2">
    <name type="scientific">Roridomyces roridus</name>
    <dbReference type="NCBI Taxonomy" id="1738132"/>
    <lineage>
        <taxon>Eukaryota</taxon>
        <taxon>Fungi</taxon>
        <taxon>Dikarya</taxon>
        <taxon>Basidiomycota</taxon>
        <taxon>Agaricomycotina</taxon>
        <taxon>Agaricomycetes</taxon>
        <taxon>Agaricomycetidae</taxon>
        <taxon>Agaricales</taxon>
        <taxon>Marasmiineae</taxon>
        <taxon>Mycenaceae</taxon>
        <taxon>Roridomyces</taxon>
    </lineage>
</organism>
<proteinExistence type="predicted"/>
<sequence>MSVPPFYLLVEVSPSASSFLHALLQKTYHTHQLSISLKILEFMAAQPNTLFFVSYDYPLDAQTATQVNFRVEPLENMNEKMRNPYSTRLLRSRGLLTLHAVVIGQDATTHALRLAPFVLRTTSSRFFDGLTSIVVTGPETFGPSELEDVVRDLIVETDAEDVQFC</sequence>
<keyword evidence="2" id="KW-1185">Reference proteome</keyword>
<evidence type="ECO:0000313" key="2">
    <source>
        <dbReference type="Proteomes" id="UP001221142"/>
    </source>
</evidence>
<dbReference type="EMBL" id="JARKIF010000233">
    <property type="protein sequence ID" value="KAJ7602330.1"/>
    <property type="molecule type" value="Genomic_DNA"/>
</dbReference>
<gene>
    <name evidence="1" type="ORF">FB45DRAFT_1047119</name>
</gene>
<dbReference type="Proteomes" id="UP001221142">
    <property type="component" value="Unassembled WGS sequence"/>
</dbReference>
<dbReference type="AlphaFoldDB" id="A0AAD7AWU2"/>
<protein>
    <submittedName>
        <fullName evidence="1">Uncharacterized protein</fullName>
    </submittedName>
</protein>
<reference evidence="1" key="1">
    <citation type="submission" date="2023-03" db="EMBL/GenBank/DDBJ databases">
        <title>Massive genome expansion in bonnet fungi (Mycena s.s.) driven by repeated elements and novel gene families across ecological guilds.</title>
        <authorList>
            <consortium name="Lawrence Berkeley National Laboratory"/>
            <person name="Harder C.B."/>
            <person name="Miyauchi S."/>
            <person name="Viragh M."/>
            <person name="Kuo A."/>
            <person name="Thoen E."/>
            <person name="Andreopoulos B."/>
            <person name="Lu D."/>
            <person name="Skrede I."/>
            <person name="Drula E."/>
            <person name="Henrissat B."/>
            <person name="Morin E."/>
            <person name="Kohler A."/>
            <person name="Barry K."/>
            <person name="LaButti K."/>
            <person name="Morin E."/>
            <person name="Salamov A."/>
            <person name="Lipzen A."/>
            <person name="Mereny Z."/>
            <person name="Hegedus B."/>
            <person name="Baldrian P."/>
            <person name="Stursova M."/>
            <person name="Weitz H."/>
            <person name="Taylor A."/>
            <person name="Grigoriev I.V."/>
            <person name="Nagy L.G."/>
            <person name="Martin F."/>
            <person name="Kauserud H."/>
        </authorList>
    </citation>
    <scope>NUCLEOTIDE SEQUENCE</scope>
    <source>
        <strain evidence="1">9284</strain>
    </source>
</reference>
<accession>A0AAD7AWU2</accession>
<name>A0AAD7AWU2_9AGAR</name>
<comment type="caution">
    <text evidence="1">The sequence shown here is derived from an EMBL/GenBank/DDBJ whole genome shotgun (WGS) entry which is preliminary data.</text>
</comment>
<evidence type="ECO:0000313" key="1">
    <source>
        <dbReference type="EMBL" id="KAJ7602330.1"/>
    </source>
</evidence>